<reference evidence="1 2" key="1">
    <citation type="journal article" date="2014" name="FEMS Microbiol. Lett.">
        <title>Draft genome sequences of three Holospora species (Holospora obtusa, Holospora undulata, and Holospora elegans), endonuclear symbiotic bacteria of the ciliate Paramecium caudatum.</title>
        <authorList>
            <person name="Dohra H."/>
            <person name="Tanaka K."/>
            <person name="Suzuki T."/>
            <person name="Fujishima M."/>
            <person name="Suzuki H."/>
        </authorList>
    </citation>
    <scope>NUCLEOTIDE SEQUENCE [LARGE SCALE GENOMIC DNA]</scope>
    <source>
        <strain evidence="1 2">F1</strain>
    </source>
</reference>
<accession>W6TUR1</accession>
<evidence type="ECO:0000313" key="1">
    <source>
        <dbReference type="EMBL" id="ETZ07477.1"/>
    </source>
</evidence>
<dbReference type="Proteomes" id="UP000019112">
    <property type="component" value="Unassembled WGS sequence"/>
</dbReference>
<dbReference type="AlphaFoldDB" id="W6TUR1"/>
<evidence type="ECO:0000313" key="2">
    <source>
        <dbReference type="Proteomes" id="UP000019112"/>
    </source>
</evidence>
<sequence length="71" mass="8305">MSNFQGVYIEIHTQLNHFYPECALQGRSFCSKSQFQQNVLYTEINAKDKRYNLKLNIISGLVNFKNEFVLA</sequence>
<dbReference type="EMBL" id="AWTR02000042">
    <property type="protein sequence ID" value="ETZ07477.1"/>
    <property type="molecule type" value="Genomic_DNA"/>
</dbReference>
<name>W6TUR1_HOLOB</name>
<protein>
    <submittedName>
        <fullName evidence="1">Uncharacterized protein</fullName>
    </submittedName>
</protein>
<keyword evidence="2" id="KW-1185">Reference proteome</keyword>
<gene>
    <name evidence="1" type="ORF">P618_200318</name>
</gene>
<organism evidence="1 2">
    <name type="scientific">Holospora obtusa F1</name>
    <dbReference type="NCBI Taxonomy" id="1399147"/>
    <lineage>
        <taxon>Bacteria</taxon>
        <taxon>Pseudomonadati</taxon>
        <taxon>Pseudomonadota</taxon>
        <taxon>Alphaproteobacteria</taxon>
        <taxon>Holosporales</taxon>
        <taxon>Holosporaceae</taxon>
        <taxon>Holospora</taxon>
    </lineage>
</organism>
<comment type="caution">
    <text evidence="1">The sequence shown here is derived from an EMBL/GenBank/DDBJ whole genome shotgun (WGS) entry which is preliminary data.</text>
</comment>
<proteinExistence type="predicted"/>